<evidence type="ECO:0000256" key="2">
    <source>
        <dbReference type="ARBA" id="ARBA00004922"/>
    </source>
</evidence>
<name>A0A0H5R9S0_9EUKA</name>
<feature type="transmembrane region" description="Helical" evidence="10">
    <location>
        <begin position="238"/>
        <end position="260"/>
    </location>
</feature>
<accession>A0A0H5R9S0</accession>
<evidence type="ECO:0000256" key="8">
    <source>
        <dbReference type="ARBA" id="ARBA00022989"/>
    </source>
</evidence>
<dbReference type="AlphaFoldDB" id="A0A0H5R9S0"/>
<keyword evidence="9 10" id="KW-0472">Membrane</keyword>
<dbReference type="GO" id="GO:0005789">
    <property type="term" value="C:endoplasmic reticulum membrane"/>
    <property type="evidence" value="ECO:0007669"/>
    <property type="project" value="UniProtKB-SubCell"/>
</dbReference>
<dbReference type="PANTHER" id="PTHR22760">
    <property type="entry name" value="GLYCOSYLTRANSFERASE"/>
    <property type="match status" value="1"/>
</dbReference>
<evidence type="ECO:0000256" key="10">
    <source>
        <dbReference type="RuleBase" id="RU363075"/>
    </source>
</evidence>
<keyword evidence="8 10" id="KW-1133">Transmembrane helix</keyword>
<feature type="transmembrane region" description="Helical" evidence="10">
    <location>
        <begin position="209"/>
        <end position="232"/>
    </location>
</feature>
<reference evidence="11" key="1">
    <citation type="submission" date="2015-04" db="EMBL/GenBank/DDBJ databases">
        <title>The genome sequence of the plant pathogenic Rhizarian Plasmodiophora brassicae reveals insights in its biotrophic life cycle and the origin of chitin synthesis.</title>
        <authorList>
            <person name="Schwelm A."/>
            <person name="Fogelqvist J."/>
            <person name="Knaust A."/>
            <person name="Julke S."/>
            <person name="Lilja T."/>
            <person name="Dhandapani V."/>
            <person name="Bonilla-Rosso G."/>
            <person name="Karlsson M."/>
            <person name="Shevchenko A."/>
            <person name="Choi S.R."/>
            <person name="Kim H.G."/>
            <person name="Park J.Y."/>
            <person name="Lim Y.P."/>
            <person name="Ludwig-Muller J."/>
            <person name="Dixelius C."/>
        </authorList>
    </citation>
    <scope>NUCLEOTIDE SEQUENCE</scope>
    <source>
        <tissue evidence="11">Potato root galls</tissue>
    </source>
</reference>
<dbReference type="InterPro" id="IPR005599">
    <property type="entry name" value="GPI_mannosylTrfase"/>
</dbReference>
<dbReference type="Pfam" id="PF03901">
    <property type="entry name" value="Glyco_transf_22"/>
    <property type="match status" value="1"/>
</dbReference>
<dbReference type="UniPathway" id="UPA00378"/>
<dbReference type="EMBL" id="HACM01010391">
    <property type="protein sequence ID" value="CRZ10833.1"/>
    <property type="molecule type" value="Transcribed_RNA"/>
</dbReference>
<comment type="subcellular location">
    <subcellularLocation>
        <location evidence="1 10">Endoplasmic reticulum membrane</location>
        <topology evidence="1 10">Multi-pass membrane protein</topology>
    </subcellularLocation>
</comment>
<feature type="transmembrane region" description="Helical" evidence="10">
    <location>
        <begin position="306"/>
        <end position="331"/>
    </location>
</feature>
<evidence type="ECO:0000256" key="6">
    <source>
        <dbReference type="ARBA" id="ARBA00022692"/>
    </source>
</evidence>
<comment type="similarity">
    <text evidence="3 10">Belongs to the glycosyltransferase 22 family.</text>
</comment>
<feature type="transmembrane region" description="Helical" evidence="10">
    <location>
        <begin position="343"/>
        <end position="362"/>
    </location>
</feature>
<feature type="non-terminal residue" evidence="11">
    <location>
        <position position="1"/>
    </location>
</feature>
<dbReference type="GO" id="GO:0000026">
    <property type="term" value="F:alpha-1,2-mannosyltransferase activity"/>
    <property type="evidence" value="ECO:0007669"/>
    <property type="project" value="TreeGrafter"/>
</dbReference>
<keyword evidence="7 10" id="KW-0256">Endoplasmic reticulum</keyword>
<proteinExistence type="inferred from homology"/>
<evidence type="ECO:0000256" key="5">
    <source>
        <dbReference type="ARBA" id="ARBA00022679"/>
    </source>
</evidence>
<keyword evidence="6 10" id="KW-0812">Transmembrane</keyword>
<dbReference type="GO" id="GO:0006487">
    <property type="term" value="P:protein N-linked glycosylation"/>
    <property type="evidence" value="ECO:0007669"/>
    <property type="project" value="TreeGrafter"/>
</dbReference>
<evidence type="ECO:0000256" key="3">
    <source>
        <dbReference type="ARBA" id="ARBA00007063"/>
    </source>
</evidence>
<keyword evidence="4 10" id="KW-0328">Glycosyltransferase</keyword>
<comment type="pathway">
    <text evidence="2">Protein modification; protein glycosylation.</text>
</comment>
<organism evidence="11">
    <name type="scientific">Spongospora subterranea</name>
    <dbReference type="NCBI Taxonomy" id="70186"/>
    <lineage>
        <taxon>Eukaryota</taxon>
        <taxon>Sar</taxon>
        <taxon>Rhizaria</taxon>
        <taxon>Endomyxa</taxon>
        <taxon>Phytomyxea</taxon>
        <taxon>Plasmodiophorida</taxon>
        <taxon>Plasmodiophoridae</taxon>
        <taxon>Spongospora</taxon>
    </lineage>
</organism>
<evidence type="ECO:0000313" key="11">
    <source>
        <dbReference type="EMBL" id="CRZ10833.1"/>
    </source>
</evidence>
<evidence type="ECO:0000256" key="7">
    <source>
        <dbReference type="ARBA" id="ARBA00022824"/>
    </source>
</evidence>
<feature type="transmembrane region" description="Helical" evidence="10">
    <location>
        <begin position="368"/>
        <end position="387"/>
    </location>
</feature>
<feature type="transmembrane region" description="Helical" evidence="10">
    <location>
        <begin position="399"/>
        <end position="422"/>
    </location>
</feature>
<protein>
    <recommendedName>
        <fullName evidence="10">Mannosyltransferase</fullName>
        <ecNumber evidence="10">2.4.1.-</ecNumber>
    </recommendedName>
</protein>
<keyword evidence="5" id="KW-0808">Transferase</keyword>
<evidence type="ECO:0000256" key="1">
    <source>
        <dbReference type="ARBA" id="ARBA00004477"/>
    </source>
</evidence>
<evidence type="ECO:0000256" key="4">
    <source>
        <dbReference type="ARBA" id="ARBA00022676"/>
    </source>
</evidence>
<feature type="transmembrane region" description="Helical" evidence="10">
    <location>
        <begin position="132"/>
        <end position="154"/>
    </location>
</feature>
<dbReference type="PANTHER" id="PTHR22760:SF2">
    <property type="entry name" value="ALPHA-1,2-MANNOSYLTRANSFERASE ALG9"/>
    <property type="match status" value="1"/>
</dbReference>
<feature type="transmembrane region" description="Helical" evidence="10">
    <location>
        <begin position="48"/>
        <end position="66"/>
    </location>
</feature>
<dbReference type="EC" id="2.4.1.-" evidence="10"/>
<feature type="transmembrane region" description="Helical" evidence="10">
    <location>
        <begin position="166"/>
        <end position="188"/>
    </location>
</feature>
<sequence>GVTIIHIMNQYSGIRRRHKGVQQRDGLSVDQPDDKPVISRPGIHPTRLWCIIFPIVLATLLLSAKLTPVGDCDEVFNYWEPTHFLMHGSGLQTWEYSPSYGLRSYLYIGIHAIVGRLSHGVVQFASSAHPRILVFFFIRWFLALSQSLSITYLIGSVSRRFSERIAYMASVLMVFSPGVVQAAVSYIPQSFSMFAITLSFATWMDGNRAFPVIFWMGVAGLIGWPFVGILAIPIAFYLLAQFGLLACMVSAILAAAACVLPSLIVDYIYYRQWFLAVINIIKYNVLTPHGADLYGVEPWHFFLKNLFLNFNIALYLALISLPLAAIVLIFSSKSPAMCSLAKAVLKHFWPIVLYVSIFSVMAHKEERFLYPIYPLICVSAAVSLQFISTLTPFRRVTTAGLMVIFILLSISRSVSMVVNYSAPFSVYSHIPSGERARICVGKEWYRYPSSFFLPTADSDLLFLRSGFSGLLPKPFVRSSNGTSVIPSSMNDLNQEELDRYSDITDCDYIIDHDLPDQLEPHYDRDPGWAVLYSAPFLNSAASHPLCRAFYIPFVSHRCTSFQPYQLLQRVPSQGD</sequence>
<evidence type="ECO:0000256" key="9">
    <source>
        <dbReference type="ARBA" id="ARBA00023136"/>
    </source>
</evidence>